<evidence type="ECO:0000313" key="5">
    <source>
        <dbReference type="Proteomes" id="UP000001396"/>
    </source>
</evidence>
<evidence type="ECO:0000256" key="2">
    <source>
        <dbReference type="SAM" id="Phobius"/>
    </source>
</evidence>
<gene>
    <name evidence="4" type="primary">dmpA</name>
    <name evidence="4" type="ORF">PPL_08613</name>
</gene>
<proteinExistence type="predicted"/>
<evidence type="ECO:0000256" key="1">
    <source>
        <dbReference type="SAM" id="MobiDB-lite"/>
    </source>
</evidence>
<dbReference type="SUPFAM" id="SSF57184">
    <property type="entry name" value="Growth factor receptor domain"/>
    <property type="match status" value="1"/>
</dbReference>
<feature type="transmembrane region" description="Helical" evidence="2">
    <location>
        <begin position="1290"/>
        <end position="1311"/>
    </location>
</feature>
<keyword evidence="2" id="KW-1133">Transmembrane helix</keyword>
<accession>D3BJ88</accession>
<reference evidence="4 5" key="1">
    <citation type="journal article" date="2011" name="Genome Res.">
        <title>Phylogeny-wide analysis of social amoeba genomes highlights ancient origins for complex intercellular communication.</title>
        <authorList>
            <person name="Heidel A.J."/>
            <person name="Lawal H.M."/>
            <person name="Felder M."/>
            <person name="Schilde C."/>
            <person name="Helps N.R."/>
            <person name="Tunggal B."/>
            <person name="Rivero F."/>
            <person name="John U."/>
            <person name="Schleicher M."/>
            <person name="Eichinger L."/>
            <person name="Platzer M."/>
            <person name="Noegel A.A."/>
            <person name="Schaap P."/>
            <person name="Gloeckner G."/>
        </authorList>
    </citation>
    <scope>NUCLEOTIDE SEQUENCE [LARGE SCALE GENOMIC DNA]</scope>
    <source>
        <strain evidence="5">ATCC 26659 / Pp 5 / PN500</strain>
    </source>
</reference>
<protein>
    <submittedName>
        <fullName evidence="4">Transmembrane protein</fullName>
    </submittedName>
</protein>
<feature type="domain" description="Right handed beta helix" evidence="3">
    <location>
        <begin position="482"/>
        <end position="638"/>
    </location>
</feature>
<keyword evidence="2" id="KW-0472">Membrane</keyword>
<dbReference type="InParanoid" id="D3BJ88"/>
<dbReference type="InterPro" id="IPR006626">
    <property type="entry name" value="PbH1"/>
</dbReference>
<dbReference type="SMART" id="SM00710">
    <property type="entry name" value="PbH1"/>
    <property type="match status" value="8"/>
</dbReference>
<dbReference type="RefSeq" id="XP_020430096.1">
    <property type="nucleotide sequence ID" value="XM_020579421.1"/>
</dbReference>
<feature type="transmembrane region" description="Helical" evidence="2">
    <location>
        <begin position="1139"/>
        <end position="1162"/>
    </location>
</feature>
<keyword evidence="5" id="KW-1185">Reference proteome</keyword>
<feature type="domain" description="Right handed beta helix" evidence="3">
    <location>
        <begin position="672"/>
        <end position="827"/>
    </location>
</feature>
<sequence>MSVSTTAEGKCNNNNSILNSKSITPINIGEQQILDDWGFYNIANNLNSKWTTSSTLIKLTDSSSSSYNYNNHKYTSYINSYYNQNNNININNLYNKNNNNNNNNNNINNNQTKTNFNELNGGGSLQQLQQESGNGAIIASNYSVVFCTDDECGSSRFDLDGYYYALFPLPANKDNVVVYRLSQQFLLYELQSPDTDTFYLDYFVSTTALFPPDVDASIYVFLDNMQVDLLDSIITFGETHSLDLSDFIDISIIGTVHTIEFQISYHLLQPDQLYNFAFQLSGINIRRGLQTRQPLKSAGNIYVDIVNGSDRNGTGSLTSPFNSLAMALSYLYPGDSIIMNAGVYCGQYMNININKNFNLIAAANNADPILTVISGEGLLSSLHIASSATNMLTVNIAGITVRDTYSSRFASGGGILFIEGSVNVSATNCIFENNLDHYDRGAILLRGNSNLVLQASIIRNCSSSMAANYGPAISIIGFESYQSLVIDSCQFIDNQHALYVDQNNYLVISNTQFNGTGETTNLPCSVRISRSPLSTLLNNTFSNSGNGALCIIQSIVNLNQSTFIGNRLEDRAGANLYISQSSLVNIYNSTIRDSFGSSGTAMFVMEHSTVSLYDTTITNIITKENGAIISSSRSYLSLNRVTIVQSVSDYLFYLFYGSVTLHQSTVSNIIGGVWATQTSLTFTDSTIQSIRSGPNKTDTYLAQQCNLVFSNCNFIDHGDIYLASSNIELTETTLSNSRTFIQLLPSSSAFVTNCTFYDNEDSIFLQQSNSYLIVLNSQFYNNRASQGSVLYQLTQAKATFNNNNFTGNSASKNGGCIYVGQYSTTTLTDTIASNNYATSGGFISSESDALISISGGVYQNNSAIGGGGVVYYQNVPTIDVPPILIGNNAGYGNDYASPPQKLSLTTTFPSYIISNTTTFTGVIQIVDQTGQLVKVSDQFSSLKVYLSIDDNTVDLSQVIGGYANFTNVILTGTIGSRVPVTFLSNDPNLFPFMVEGGAVVAPCNPGSIPSPSKSQCQVCQNGNYGYDGITCIQCPSEAYCQNGQIIETKPGYWYDESEYPRVFYSCPQASYCLGNNTCAPHSYGPLCANCNASESYYQWGGRCVHCPSSSAYVLLAPFAGAFLIFWVQRSDSESGLMTIIIYFVQTLMVLSQSVDFSVFSIFNLQLDSGQNGVLGSFCPGPYDYYEKHYMTLLTTPLLLFMLAISTLCIVIVHRSNCISRESPAPRTDLKSSFASGQLNALIKLILTVYSPITQSVLSIFFCTEIGSRFSILIANNSVLCEGSQYRMATAISYGLLVIIIGLPIIIFILLFKNRKYLENDYVIRVYGVFFLKYKPDYYYWDVLMLLRRLAVVAIALMPQSSNLRMFLLTYTSLLFVILQVRYQPFKVVGDNHLELASLVLLFFCCIYLDNDVWINSEQWIVMCCGILFGIYLVYILYNHYKQDILDLINHGIYLVTFGNHGQKRINKYEYLEDDEKFLLGGKKSLSTSLLFDRPRSTSKSQVVSQYGSIVYNNDSSGDEQDEQEVVDNEDTNSNSSDICFNNEIRLMTAAELAAAEPSDGAILGTTPIPSVYQD</sequence>
<dbReference type="FunCoup" id="D3BJ88">
    <property type="interactions" value="1"/>
</dbReference>
<keyword evidence="2 4" id="KW-0812">Transmembrane</keyword>
<dbReference type="Proteomes" id="UP000001396">
    <property type="component" value="Unassembled WGS sequence"/>
</dbReference>
<feature type="compositionally biased region" description="Acidic residues" evidence="1">
    <location>
        <begin position="1516"/>
        <end position="1530"/>
    </location>
</feature>
<dbReference type="PANTHER" id="PTHR11319">
    <property type="entry name" value="G PROTEIN-COUPLED RECEPTOR-RELATED"/>
    <property type="match status" value="1"/>
</dbReference>
<dbReference type="OMA" id="NNTCAPH"/>
<organism evidence="4 5">
    <name type="scientific">Heterostelium pallidum (strain ATCC 26659 / Pp 5 / PN500)</name>
    <name type="common">Cellular slime mold</name>
    <name type="synonym">Polysphondylium pallidum</name>
    <dbReference type="NCBI Taxonomy" id="670386"/>
    <lineage>
        <taxon>Eukaryota</taxon>
        <taxon>Amoebozoa</taxon>
        <taxon>Evosea</taxon>
        <taxon>Eumycetozoa</taxon>
        <taxon>Dictyostelia</taxon>
        <taxon>Acytosteliales</taxon>
        <taxon>Acytosteliaceae</taxon>
        <taxon>Heterostelium</taxon>
    </lineage>
</organism>
<feature type="region of interest" description="Disordered" evidence="1">
    <location>
        <begin position="1512"/>
        <end position="1534"/>
    </location>
</feature>
<feature type="transmembrane region" description="Helical" evidence="2">
    <location>
        <begin position="1337"/>
        <end position="1356"/>
    </location>
</feature>
<name>D3BJ88_HETP5</name>
<dbReference type="SUPFAM" id="SSF51126">
    <property type="entry name" value="Pectin lyase-like"/>
    <property type="match status" value="2"/>
</dbReference>
<feature type="transmembrane region" description="Helical" evidence="2">
    <location>
        <begin position="1420"/>
        <end position="1437"/>
    </location>
</feature>
<dbReference type="STRING" id="670386.D3BJ88"/>
<dbReference type="GeneID" id="31364092"/>
<feature type="transmembrane region" description="Helical" evidence="2">
    <location>
        <begin position="1363"/>
        <end position="1380"/>
    </location>
</feature>
<feature type="transmembrane region" description="Helical" evidence="2">
    <location>
        <begin position="1189"/>
        <end position="1212"/>
    </location>
</feature>
<dbReference type="InterPro" id="IPR012334">
    <property type="entry name" value="Pectin_lyas_fold"/>
</dbReference>
<dbReference type="InterPro" id="IPR011050">
    <property type="entry name" value="Pectin_lyase_fold/virulence"/>
</dbReference>
<dbReference type="Gene3D" id="2.160.20.10">
    <property type="entry name" value="Single-stranded right-handed beta-helix, Pectin lyase-like"/>
    <property type="match status" value="2"/>
</dbReference>
<dbReference type="EMBL" id="ADBJ01000038">
    <property type="protein sequence ID" value="EFA77968.1"/>
    <property type="molecule type" value="Genomic_DNA"/>
</dbReference>
<comment type="caution">
    <text evidence="4">The sequence shown here is derived from an EMBL/GenBank/DDBJ whole genome shotgun (WGS) entry which is preliminary data.</text>
</comment>
<feature type="transmembrane region" description="Helical" evidence="2">
    <location>
        <begin position="1110"/>
        <end position="1127"/>
    </location>
</feature>
<evidence type="ECO:0000259" key="3">
    <source>
        <dbReference type="Pfam" id="PF13229"/>
    </source>
</evidence>
<dbReference type="PANTHER" id="PTHR11319:SF34">
    <property type="entry name" value="TRANSMEMBRANE PROTEIN"/>
    <property type="match status" value="1"/>
</dbReference>
<dbReference type="Pfam" id="PF13229">
    <property type="entry name" value="Beta_helix"/>
    <property type="match status" value="2"/>
</dbReference>
<evidence type="ECO:0000313" key="4">
    <source>
        <dbReference type="EMBL" id="EFA77968.1"/>
    </source>
</evidence>
<dbReference type="InterPro" id="IPR039448">
    <property type="entry name" value="Beta_helix"/>
</dbReference>
<dbReference type="InterPro" id="IPR009030">
    <property type="entry name" value="Growth_fac_rcpt_cys_sf"/>
</dbReference>